<dbReference type="InterPro" id="IPR001128">
    <property type="entry name" value="Cyt_P450"/>
</dbReference>
<dbReference type="SUPFAM" id="SSF48264">
    <property type="entry name" value="Cytochrome P450"/>
    <property type="match status" value="1"/>
</dbReference>
<evidence type="ECO:0000256" key="6">
    <source>
        <dbReference type="PIRSR" id="PIRSR602403-1"/>
    </source>
</evidence>
<dbReference type="STRING" id="28573.A0A0U1LVT3"/>
<keyword evidence="3 6" id="KW-0479">Metal-binding</keyword>
<protein>
    <recommendedName>
        <fullName evidence="11">Pisatin demethylase</fullName>
    </recommendedName>
</protein>
<proteinExistence type="inferred from homology"/>
<evidence type="ECO:0000256" key="4">
    <source>
        <dbReference type="ARBA" id="ARBA00023002"/>
    </source>
</evidence>
<dbReference type="CDD" id="cd11060">
    <property type="entry name" value="CYP57A1-like"/>
    <property type="match status" value="1"/>
</dbReference>
<sequence>MDEFMILPALCALCLAFQFLRTRYHGGLNAIPGPFSASFCNLWKILAVYNDDMPRRNISVHKKYGPVVRIGPKHVSFSSPEALHIIHGSRQAYPKSDFYKPTAAPFEGSPLLNLFAVQDVNYHSSLKKVIGGLYTKAAVLNLESKIDTCVEMFTNQLRDRTRDDGPTNVDMSLWVHLFSFDCLGELNVSKKFGFLDTGRDFNGMIDGSDKILIKTGLFGQAPFLQVMRRLMETRWGAKKLNPVLKYTTTAIQQRLEKPTQTPDMLNSFLELRKAQPDKLSIRDITGSIYINLMAGHDVLAVTLRAILYYVARSPRVEDKLRAELATIATHYRSTDAIPYTETSKMPYLGAVINESLRIHGNLGLINERVTPPEGARIDGYHIPGGTIVGINPWVIHRNTDIFGEDVETFRPERWLDGPEDSIQEMKRNLFSFGAGPRMCIGKNIAMMQIYKFITEFYRHFTSELAAPEKDWHVIGNWVTKQTKMDMFVTQSKPRQV</sequence>
<dbReference type="PROSITE" id="PS00086">
    <property type="entry name" value="CYTOCHROME_P450"/>
    <property type="match status" value="1"/>
</dbReference>
<feature type="signal peptide" evidence="8">
    <location>
        <begin position="1"/>
        <end position="16"/>
    </location>
</feature>
<dbReference type="GO" id="GO:0016705">
    <property type="term" value="F:oxidoreductase activity, acting on paired donors, with incorporation or reduction of molecular oxygen"/>
    <property type="evidence" value="ECO:0007669"/>
    <property type="project" value="InterPro"/>
</dbReference>
<evidence type="ECO:0000256" key="8">
    <source>
        <dbReference type="SAM" id="SignalP"/>
    </source>
</evidence>
<name>A0A0U1LVT3_TALIS</name>
<keyword evidence="7" id="KW-0503">Monooxygenase</keyword>
<evidence type="ECO:0000256" key="5">
    <source>
        <dbReference type="ARBA" id="ARBA00023004"/>
    </source>
</evidence>
<dbReference type="EMBL" id="CVMT01000003">
    <property type="protein sequence ID" value="CRG87517.1"/>
    <property type="molecule type" value="Genomic_DNA"/>
</dbReference>
<dbReference type="GO" id="GO:0020037">
    <property type="term" value="F:heme binding"/>
    <property type="evidence" value="ECO:0007669"/>
    <property type="project" value="InterPro"/>
</dbReference>
<evidence type="ECO:0000256" key="3">
    <source>
        <dbReference type="ARBA" id="ARBA00022723"/>
    </source>
</evidence>
<dbReference type="InterPro" id="IPR050121">
    <property type="entry name" value="Cytochrome_P450_monoxygenase"/>
</dbReference>
<dbReference type="OrthoDB" id="3934656at2759"/>
<gene>
    <name evidence="9" type="ORF">PISL3812_04535</name>
</gene>
<keyword evidence="10" id="KW-1185">Reference proteome</keyword>
<dbReference type="InterPro" id="IPR036396">
    <property type="entry name" value="Cyt_P450_sf"/>
</dbReference>
<dbReference type="Pfam" id="PF00067">
    <property type="entry name" value="p450"/>
    <property type="match status" value="1"/>
</dbReference>
<organism evidence="9 10">
    <name type="scientific">Talaromyces islandicus</name>
    <name type="common">Penicillium islandicum</name>
    <dbReference type="NCBI Taxonomy" id="28573"/>
    <lineage>
        <taxon>Eukaryota</taxon>
        <taxon>Fungi</taxon>
        <taxon>Dikarya</taxon>
        <taxon>Ascomycota</taxon>
        <taxon>Pezizomycotina</taxon>
        <taxon>Eurotiomycetes</taxon>
        <taxon>Eurotiomycetidae</taxon>
        <taxon>Eurotiales</taxon>
        <taxon>Trichocomaceae</taxon>
        <taxon>Talaromyces</taxon>
        <taxon>Talaromyces sect. Islandici</taxon>
    </lineage>
</organism>
<reference evidence="9 10" key="1">
    <citation type="submission" date="2015-04" db="EMBL/GenBank/DDBJ databases">
        <authorList>
            <person name="Syromyatnikov M.Y."/>
            <person name="Popov V.N."/>
        </authorList>
    </citation>
    <scope>NUCLEOTIDE SEQUENCE [LARGE SCALE GENOMIC DNA]</scope>
    <source>
        <strain evidence="9">WF-38-12</strain>
    </source>
</reference>
<dbReference type="OMA" id="MWLQYYA"/>
<dbReference type="Gene3D" id="1.10.630.10">
    <property type="entry name" value="Cytochrome P450"/>
    <property type="match status" value="1"/>
</dbReference>
<keyword evidence="4 7" id="KW-0560">Oxidoreductase</keyword>
<dbReference type="GO" id="GO:0004497">
    <property type="term" value="F:monooxygenase activity"/>
    <property type="evidence" value="ECO:0007669"/>
    <property type="project" value="UniProtKB-KW"/>
</dbReference>
<comment type="similarity">
    <text evidence="2 7">Belongs to the cytochrome P450 family.</text>
</comment>
<keyword evidence="8" id="KW-0732">Signal</keyword>
<evidence type="ECO:0000256" key="7">
    <source>
        <dbReference type="RuleBase" id="RU000461"/>
    </source>
</evidence>
<dbReference type="Proteomes" id="UP000054383">
    <property type="component" value="Unassembled WGS sequence"/>
</dbReference>
<evidence type="ECO:0000256" key="1">
    <source>
        <dbReference type="ARBA" id="ARBA00001971"/>
    </source>
</evidence>
<dbReference type="PRINTS" id="PR00465">
    <property type="entry name" value="EP450IV"/>
</dbReference>
<dbReference type="PANTHER" id="PTHR24305">
    <property type="entry name" value="CYTOCHROME P450"/>
    <property type="match status" value="1"/>
</dbReference>
<accession>A0A0U1LVT3</accession>
<dbReference type="PANTHER" id="PTHR24305:SF232">
    <property type="entry name" value="P450, PUTATIVE (EUROFUNG)-RELATED"/>
    <property type="match status" value="1"/>
</dbReference>
<keyword evidence="6 7" id="KW-0349">Heme</keyword>
<evidence type="ECO:0000256" key="2">
    <source>
        <dbReference type="ARBA" id="ARBA00010617"/>
    </source>
</evidence>
<keyword evidence="5 6" id="KW-0408">Iron</keyword>
<dbReference type="PRINTS" id="PR00385">
    <property type="entry name" value="P450"/>
</dbReference>
<dbReference type="InterPro" id="IPR002403">
    <property type="entry name" value="Cyt_P450_E_grp-IV"/>
</dbReference>
<dbReference type="InterPro" id="IPR017972">
    <property type="entry name" value="Cyt_P450_CS"/>
</dbReference>
<dbReference type="GO" id="GO:0005506">
    <property type="term" value="F:iron ion binding"/>
    <property type="evidence" value="ECO:0007669"/>
    <property type="project" value="InterPro"/>
</dbReference>
<evidence type="ECO:0000313" key="10">
    <source>
        <dbReference type="Proteomes" id="UP000054383"/>
    </source>
</evidence>
<feature type="binding site" description="axial binding residue" evidence="6">
    <location>
        <position position="439"/>
    </location>
    <ligand>
        <name>heme</name>
        <dbReference type="ChEBI" id="CHEBI:30413"/>
    </ligand>
    <ligandPart>
        <name>Fe</name>
        <dbReference type="ChEBI" id="CHEBI:18248"/>
    </ligandPart>
</feature>
<comment type="cofactor">
    <cofactor evidence="1 6">
        <name>heme</name>
        <dbReference type="ChEBI" id="CHEBI:30413"/>
    </cofactor>
</comment>
<evidence type="ECO:0000313" key="9">
    <source>
        <dbReference type="EMBL" id="CRG87517.1"/>
    </source>
</evidence>
<feature type="chain" id="PRO_5006711286" description="Pisatin demethylase" evidence="8">
    <location>
        <begin position="17"/>
        <end position="496"/>
    </location>
</feature>
<evidence type="ECO:0008006" key="11">
    <source>
        <dbReference type="Google" id="ProtNLM"/>
    </source>
</evidence>
<dbReference type="AlphaFoldDB" id="A0A0U1LVT3"/>